<organism evidence="1">
    <name type="scientific">Saccharomyces paradoxus L-A virus M62 satellite</name>
    <dbReference type="NCBI Taxonomy" id="2048877"/>
    <lineage>
        <taxon>Viruses</taxon>
        <taxon>unclassified satellites</taxon>
        <taxon>RNA satellites</taxon>
        <taxon>Double stranded RNA satellites</taxon>
    </lineage>
</organism>
<accession>A0A2D1CHF6</accession>
<protein>
    <submittedName>
        <fullName evidence="1">K62 killer preprotoxin</fullName>
    </submittedName>
</protein>
<dbReference type="EMBL" id="MG011653">
    <property type="protein sequence ID" value="ATN38496.1"/>
    <property type="molecule type" value="mRNA"/>
</dbReference>
<name>A0A2D1CHF6_9VIRU</name>
<proteinExistence type="evidence at transcript level"/>
<sequence length="272" mass="30422">MVFNIFSLVRVMRPIAILVTCLAALFAKVNAFDISSPGVPDQQVHAPVNSTQDFMYHDAGYYELVNGTKITDVLHVFTNTTATVLDPETGFVYYNLTSIPANSNNDTTLTKRYATWDYDGFYHSWWQAQAAQQGYWWSPWYPISPCAKFGLSDQGGDIELSWSYTYTWSYDVSIGISWEVISASVDYSISQSLSYSGTLTCNVGAGSVGQAWYQQRVMWADMQKQYCRLNTSGKTVCDAWSQYYRVNAPTNGQTATDRIVGCSTGDANCRCS</sequence>
<reference evidence="1" key="1">
    <citation type="journal article" date="2017" name="Toxins">
        <title>Variation and Distribution of L-A Helper Totiviruses in Saccharomyces sensu stricto Yeasts Producing Different Killer Toxins.</title>
        <authorList>
            <person name="Rodriguez-Cousino N."/>
            <person name="Gomez P."/>
            <person name="Esteban R."/>
        </authorList>
    </citation>
    <scope>NUCLEOTIDE SEQUENCE</scope>
    <source>
        <strain evidence="1">Q62.5</strain>
    </source>
</reference>
<evidence type="ECO:0000313" key="1">
    <source>
        <dbReference type="EMBL" id="ATN38496.1"/>
    </source>
</evidence>